<accession>D5EWM9</accession>
<organism evidence="1 2">
    <name type="scientific">Xylanibacter ruminicola (strain ATCC 19189 / DSM 19721 / CIP 105475 / JCM 8958 / 23)</name>
    <name type="common">Prevotella ruminicola</name>
    <dbReference type="NCBI Taxonomy" id="264731"/>
    <lineage>
        <taxon>Bacteria</taxon>
        <taxon>Pseudomonadati</taxon>
        <taxon>Bacteroidota</taxon>
        <taxon>Bacteroidia</taxon>
        <taxon>Bacteroidales</taxon>
        <taxon>Prevotellaceae</taxon>
        <taxon>Xylanibacter</taxon>
    </lineage>
</organism>
<dbReference type="PANTHER" id="PTHR47197">
    <property type="entry name" value="PROTEIN NIRF"/>
    <property type="match status" value="1"/>
</dbReference>
<proteinExistence type="predicted"/>
<dbReference type="Proteomes" id="UP000000927">
    <property type="component" value="Chromosome"/>
</dbReference>
<dbReference type="eggNOG" id="COG3391">
    <property type="taxonomic scope" value="Bacteria"/>
</dbReference>
<evidence type="ECO:0008006" key="3">
    <source>
        <dbReference type="Google" id="ProtNLM"/>
    </source>
</evidence>
<dbReference type="SUPFAM" id="SSF63825">
    <property type="entry name" value="YWTD domain"/>
    <property type="match status" value="1"/>
</dbReference>
<dbReference type="HOGENOM" id="CLU_035696_1_0_10"/>
<evidence type="ECO:0000313" key="2">
    <source>
        <dbReference type="Proteomes" id="UP000000927"/>
    </source>
</evidence>
<dbReference type="PANTHER" id="PTHR47197:SF3">
    <property type="entry name" value="DIHYDRO-HEME D1 DEHYDROGENASE"/>
    <property type="match status" value="1"/>
</dbReference>
<gene>
    <name evidence="1" type="ordered locus">PRU_2507</name>
</gene>
<keyword evidence="2" id="KW-1185">Reference proteome</keyword>
<evidence type="ECO:0000313" key="1">
    <source>
        <dbReference type="EMBL" id="ADE83468.1"/>
    </source>
</evidence>
<dbReference type="STRING" id="264731.PRU_2507"/>
<protein>
    <recommendedName>
        <fullName evidence="3">YncE family protein</fullName>
    </recommendedName>
</protein>
<sequence length="346" mass="38377">MYLLNEGNMGSNKSSLDYLDLSDSTAHYYRNIYSQRNPSTVMSLGDVGNDCQIYGSRLWLVINCSNKVEVARADSAIRIGKVNIPNCRYVTFNDRYAYVSSYVGTVYASSNSPLGSVYKVDTLTLQKVDSCSVGYQPEEMAIIGNQLYVANSGGYQGMTGQGYESTVSVIDMATMQETSKVEVAPNLHHLKADKYNQLWVTARGDYMTEAPSIWWLAPDENGQMKVGGHIDQAVSDLCIVGDSLYFYGSQWSEVSMSNTITYGIINVKTHQVVSTSLSSAPEISKIRMPYGIIVNPIHRDFYLMDAKNYVSSGELLHFLPDGTFDWKVSTGDIPAHAAFLFKTTKK</sequence>
<reference evidence="1 2" key="1">
    <citation type="journal article" date="2010" name="Microb. Ecol.">
        <title>Comparative genome analysis of Prevotella ruminicola and Prevotella bryantii: insights into their environmental niche.</title>
        <authorList>
            <consortium name="North American Consortium for Rumen Bacteria"/>
            <person name="Purushe J."/>
            <person name="Fouts D.E."/>
            <person name="Morrison M."/>
            <person name="White B.A."/>
            <person name="Mackie R.I."/>
            <person name="Coutinho P.M."/>
            <person name="Henrissat B."/>
            <person name="Nelson K.E."/>
        </authorList>
    </citation>
    <scope>NUCLEOTIDE SEQUENCE [LARGE SCALE GENOMIC DNA]</scope>
    <source>
        <strain evidence="2">ATCC 19189 / JCM 8958 / 23</strain>
    </source>
</reference>
<dbReference type="Gene3D" id="2.130.10.10">
    <property type="entry name" value="YVTN repeat-like/Quinoprotein amine dehydrogenase"/>
    <property type="match status" value="1"/>
</dbReference>
<dbReference type="AlphaFoldDB" id="D5EWM9"/>
<name>D5EWM9_XYLR2</name>
<dbReference type="InterPro" id="IPR015943">
    <property type="entry name" value="WD40/YVTN_repeat-like_dom_sf"/>
</dbReference>
<dbReference type="KEGG" id="pru:PRU_2507"/>
<dbReference type="EMBL" id="CP002006">
    <property type="protein sequence ID" value="ADE83468.1"/>
    <property type="molecule type" value="Genomic_DNA"/>
</dbReference>
<dbReference type="InterPro" id="IPR051200">
    <property type="entry name" value="Host-pathogen_enzymatic-act"/>
</dbReference>